<sequence>MNLQKCLFLTTLLLISTSVFAQTNTTTKENIIPNRNLSQFGVEEICPICGYVNCICDEQTTEIAAKISQSNTTGFFTSMAAILALLAVITTGLALAKKKLYKSKLKI</sequence>
<reference evidence="3" key="1">
    <citation type="journal article" date="2015" name="Microbiology">
        <title>Similarities in murine infection and immune response to Borrelia bissettii and Borrelia burgdorferi sensu stricto.</title>
        <authorList>
            <person name="Leydet B.F.Jr."/>
            <person name="Liang F.T."/>
        </authorList>
    </citation>
    <scope>NUCLEOTIDE SEQUENCE [LARGE SCALE GENOMIC DNA]</scope>
    <source>
        <strain evidence="3">CO275</strain>
    </source>
</reference>
<evidence type="ECO:0000313" key="3">
    <source>
        <dbReference type="EMBL" id="OJH15047.1"/>
    </source>
</evidence>
<comment type="caution">
    <text evidence="3">The sequence shown here is derived from an EMBL/GenBank/DDBJ whole genome shotgun (WGS) entry which is preliminary data.</text>
</comment>
<feature type="chain" id="PRO_5013267803" evidence="2">
    <location>
        <begin position="22"/>
        <end position="107"/>
    </location>
</feature>
<gene>
    <name evidence="3" type="ORF">ER70_05185</name>
</gene>
<keyword evidence="1" id="KW-0812">Transmembrane</keyword>
<dbReference type="AlphaFoldDB" id="A0A1L8ZBB5"/>
<organism evidence="3">
    <name type="scientific">Borrelia bissettiae</name>
    <name type="common">Borreliella bissettiae</name>
    <dbReference type="NCBI Taxonomy" id="64897"/>
    <lineage>
        <taxon>Bacteria</taxon>
        <taxon>Pseudomonadati</taxon>
        <taxon>Spirochaetota</taxon>
        <taxon>Spirochaetia</taxon>
        <taxon>Spirochaetales</taxon>
        <taxon>Borreliaceae</taxon>
        <taxon>Borreliella</taxon>
    </lineage>
</organism>
<keyword evidence="1" id="KW-1133">Transmembrane helix</keyword>
<keyword evidence="2" id="KW-0732">Signal</keyword>
<evidence type="ECO:0000256" key="2">
    <source>
        <dbReference type="SAM" id="SignalP"/>
    </source>
</evidence>
<dbReference type="EMBL" id="JNBW01000258">
    <property type="protein sequence ID" value="OJH15047.1"/>
    <property type="molecule type" value="Genomic_DNA"/>
</dbReference>
<reference evidence="3" key="2">
    <citation type="submission" date="2015-07" db="EMBL/GenBank/DDBJ databases">
        <authorList>
            <person name="Noorani M."/>
        </authorList>
    </citation>
    <scope>NUCLEOTIDE SEQUENCE</scope>
    <source>
        <strain evidence="3">CO275</strain>
    </source>
</reference>
<name>A0A1L8ZBB5_BORBI</name>
<dbReference type="RefSeq" id="WP_071983559.1">
    <property type="nucleotide sequence ID" value="NZ_JAJNFX010000003.1"/>
</dbReference>
<feature type="transmembrane region" description="Helical" evidence="1">
    <location>
        <begin position="75"/>
        <end position="96"/>
    </location>
</feature>
<protein>
    <submittedName>
        <fullName evidence="3">Uncharacterized protein</fullName>
    </submittedName>
</protein>
<dbReference type="OrthoDB" id="352328at2"/>
<keyword evidence="1" id="KW-0472">Membrane</keyword>
<accession>A0A1L8ZBB5</accession>
<evidence type="ECO:0000256" key="1">
    <source>
        <dbReference type="SAM" id="Phobius"/>
    </source>
</evidence>
<feature type="signal peptide" evidence="2">
    <location>
        <begin position="1"/>
        <end position="21"/>
    </location>
</feature>
<proteinExistence type="predicted"/>